<dbReference type="GO" id="GO:0005886">
    <property type="term" value="C:plasma membrane"/>
    <property type="evidence" value="ECO:0007669"/>
    <property type="project" value="UniProtKB-SubCell"/>
</dbReference>
<evidence type="ECO:0000259" key="39">
    <source>
        <dbReference type="PROSITE" id="PS50261"/>
    </source>
</evidence>
<keyword evidence="5" id="KW-1003">Cell membrane</keyword>
<evidence type="ECO:0000256" key="32">
    <source>
        <dbReference type="ARBA" id="ARBA00036527"/>
    </source>
</evidence>
<dbReference type="PANTHER" id="PTHR43107">
    <property type="entry name" value="LONG-CHAIN FATTY ACID TRANSPORT PROTEIN"/>
    <property type="match status" value="1"/>
</dbReference>
<dbReference type="InterPro" id="IPR042099">
    <property type="entry name" value="ANL_N_sf"/>
</dbReference>
<evidence type="ECO:0000256" key="21">
    <source>
        <dbReference type="ARBA" id="ARBA00023180"/>
    </source>
</evidence>
<evidence type="ECO:0000256" key="15">
    <source>
        <dbReference type="ARBA" id="ARBA00023040"/>
    </source>
</evidence>
<dbReference type="PROSITE" id="PS50026">
    <property type="entry name" value="EGF_3"/>
    <property type="match status" value="3"/>
</dbReference>
<dbReference type="SMART" id="SM00179">
    <property type="entry name" value="EGF_CA"/>
    <property type="match status" value="4"/>
</dbReference>
<keyword evidence="42" id="KW-1185">Reference proteome</keyword>
<feature type="domain" description="G-protein coupled receptors family 1 profile" evidence="40">
    <location>
        <begin position="594"/>
        <end position="877"/>
    </location>
</feature>
<feature type="transmembrane region" description="Helical" evidence="36">
    <location>
        <begin position="585"/>
        <end position="606"/>
    </location>
</feature>
<feature type="transmembrane region" description="Helical" evidence="36">
    <location>
        <begin position="464"/>
        <end position="482"/>
    </location>
</feature>
<evidence type="ECO:0000256" key="5">
    <source>
        <dbReference type="ARBA" id="ARBA00022475"/>
    </source>
</evidence>
<dbReference type="CDD" id="cd15144">
    <property type="entry name" value="7tmA_PGE2_EP1"/>
    <property type="match status" value="1"/>
</dbReference>
<keyword evidence="11" id="KW-0677">Repeat</keyword>
<dbReference type="InterPro" id="IPR000742">
    <property type="entry name" value="EGF"/>
</dbReference>
<keyword evidence="18 36" id="KW-0472">Membrane</keyword>
<feature type="transmembrane region" description="Helical" evidence="36">
    <location>
        <begin position="618"/>
        <end position="640"/>
    </location>
</feature>
<evidence type="ECO:0000256" key="24">
    <source>
        <dbReference type="ARBA" id="ARBA00026113"/>
    </source>
</evidence>
<comment type="catalytic activity">
    <reaction evidence="29">
        <text>(9Z)-octadecenoate(out) = (9Z)-octadecenoate(in)</text>
        <dbReference type="Rhea" id="RHEA:33655"/>
        <dbReference type="ChEBI" id="CHEBI:30823"/>
    </reaction>
</comment>
<sequence>MRHTYLLSLGLLLALTQNILMQTLCGYGYIRRKGKCVDDNECKSNPSICGENASCFNTDGNYYCQCDGGFTPTHNFTQADSIECKDINECVDGSAVCGSNAQCVNSEGGYNCICETGYILSHGKETFKAEQGVQCIDRDECDDPSFCGKHAACHNSAGSFYCICDAGFRLKSGETNFTDTNQLCESVCEIDKSICGGGVCKNSPDGHECVCSSGFTNYGHKQMKCTELNCDALLSKIDTSQAPPQLVSLLTSNCLAVSKQPCTQRNGETFLEDVFELRLITLVGLPLSLVCFLICIVTFYFVRSIQSTRNTIHLHLCISLFIGYFVFLVGITRTENEVGCSVVAGIMHYFFLASFCWMCLEGVQLFRMVVLVFNTTLRPIYMFAAGYGVPAVIVAISAAVNANGYGTDKHCWLNFNDGSIWSFYGPVCVIIIVNVFFFLVTLWKLAEKFSSLNPDLDSLHKIKAFLVTAIAQLCILGIMWVFGCFQFNENTLAMSYIFTILSSLQGVLMFIMHCWLSKQVREEYAKFFSCICTPQKRKYTEFSSNQTSKSQNSSDYNLTTLCPDNQTTNSTPPSLANPPAFGMSYFTMTLGAISNLTALAILAHSYARFRRWAKVPFLLLASVLILSDLAGHVITGALALHLHLGRLKHHGAAVAVEPPQVYCKLFGGCMVFFGLSPLFLGSAMAVERCIGITQPLLHPAVVTMTRVRLTVLLITFSALTLAGLPLLNVGNYKPQFPGTWCFLPVNGPLSIADASLALFFSTLGLVALTVSVVSNTISGLKLLQARFKDRCVKSSTARRHASLSPSSLHSLDVEMMTQLATITVVSCVCWSPFLIYILISVSRFYEGIRRPRRQCEKLLLLALRLASWNQILDPMHYVASGSLSLGSLGLLRLFGASWSWSLAAGLGVYLGTGGWRYLYVAVRTAKRDINGLYVLLRVKLALWHHIRNRNTIPSIFAKTVAKHPDKPALVYEATGETWTFSQLDQISNAVAHWALSQGWTSGDVVALFMESRPLQVALWLGLAKVGVEAALINFNLRLDSLLHCVGVSASRAIVFGAELADAVSEVSSSLSESMVRFSTGDLRQDQMAALKCHPLDSILASAPRHPPPCTVSRGFNDRLFYIYTSGTTGLPKAAIVVHSRYYRIAAFGYHSFRMQPDDIIYDCLPLYHSAGNIMGVGQCLIHGITVVVKKKFSASRFWEDCIKHNCTVVQYIGEICRYLLSQPVRPSERQHRVRLAVGNGLRPSVWEAFMERFGVKQIGEFYGATECNCSIANMDGKVGACGFNSRILPNVYPIRLVKVNEETMELVRDKHGLCMPCQPGEPGLLVGKINQEDPLRRFDGYASQDATRKKIAYNVFKKNDSAYLSGDVLVMDELGYMYFRDRSGDTFRWKGENVSTTEVEGTLSSLLDQTDVAVFGVNVPGVEGKAGMAAIADSTGNFNCNTFLKEIQQALPPYARPIFLRISPCVDTTGTFKIQKTRLQREGYDPRLTTDQIYFLNSRAGCYELVTEDLYNAFEEGRISL</sequence>
<dbReference type="PROSITE" id="PS01187">
    <property type="entry name" value="EGF_CA"/>
    <property type="match status" value="2"/>
</dbReference>
<dbReference type="FunFam" id="3.40.50.12780:FF:000008">
    <property type="entry name" value="Long-chain fatty acid transport protein 4"/>
    <property type="match status" value="1"/>
</dbReference>
<dbReference type="GO" id="GO:0004960">
    <property type="term" value="F:thromboxane receptor activity"/>
    <property type="evidence" value="ECO:0007669"/>
    <property type="project" value="UniProtKB-ARBA"/>
</dbReference>
<dbReference type="InterPro" id="IPR000873">
    <property type="entry name" value="AMP-dep_synth/lig_dom"/>
</dbReference>
<comment type="catalytic activity">
    <reaction evidence="34">
        <text>tetracosanoate + ATP + CoA = tetracosanoyl-CoA + AMP + diphosphate</text>
        <dbReference type="Rhea" id="RHEA:33639"/>
        <dbReference type="ChEBI" id="CHEBI:30616"/>
        <dbReference type="ChEBI" id="CHEBI:31014"/>
        <dbReference type="ChEBI" id="CHEBI:33019"/>
        <dbReference type="ChEBI" id="CHEBI:57287"/>
        <dbReference type="ChEBI" id="CHEBI:65052"/>
        <dbReference type="ChEBI" id="CHEBI:456215"/>
    </reaction>
    <physiologicalReaction direction="left-to-right" evidence="34">
        <dbReference type="Rhea" id="RHEA:33640"/>
    </physiologicalReaction>
</comment>
<dbReference type="FunFam" id="2.10.25.10:FF:000005">
    <property type="entry name" value="Fibrillin 2"/>
    <property type="match status" value="1"/>
</dbReference>
<evidence type="ECO:0000259" key="40">
    <source>
        <dbReference type="PROSITE" id="PS50262"/>
    </source>
</evidence>
<evidence type="ECO:0000256" key="6">
    <source>
        <dbReference type="ARBA" id="ARBA00022536"/>
    </source>
</evidence>
<keyword evidence="15" id="KW-0297">G-protein coupled receptor</keyword>
<dbReference type="InterPro" id="IPR045851">
    <property type="entry name" value="AMP-bd_C_sf"/>
</dbReference>
<feature type="chain" id="PRO_5019862483" description="Thromboxane A2 receptor" evidence="37">
    <location>
        <begin position="22"/>
        <end position="1521"/>
    </location>
</feature>
<evidence type="ECO:0000256" key="23">
    <source>
        <dbReference type="ARBA" id="ARBA00024548"/>
    </source>
</evidence>
<evidence type="ECO:0000256" key="20">
    <source>
        <dbReference type="ARBA" id="ARBA00023170"/>
    </source>
</evidence>
<accession>A0A498N339</accession>
<evidence type="ECO:0000256" key="22">
    <source>
        <dbReference type="ARBA" id="ARBA00023224"/>
    </source>
</evidence>
<dbReference type="GO" id="GO:0005509">
    <property type="term" value="F:calcium ion binding"/>
    <property type="evidence" value="ECO:0007669"/>
    <property type="project" value="InterPro"/>
</dbReference>
<feature type="transmembrane region" description="Helical" evidence="36">
    <location>
        <begin position="494"/>
        <end position="516"/>
    </location>
</feature>
<dbReference type="InterPro" id="IPR000152">
    <property type="entry name" value="EGF-type_Asp/Asn_hydroxyl_site"/>
</dbReference>
<evidence type="ECO:0000256" key="34">
    <source>
        <dbReference type="ARBA" id="ARBA00048666"/>
    </source>
</evidence>
<dbReference type="PROSITE" id="PS50262">
    <property type="entry name" value="G_PROTEIN_RECEP_F1_2"/>
    <property type="match status" value="1"/>
</dbReference>
<feature type="transmembrane region" description="Helical" evidence="36">
    <location>
        <begin position="420"/>
        <end position="443"/>
    </location>
</feature>
<feature type="domain" description="EGF-like" evidence="38">
    <location>
        <begin position="38"/>
        <end position="77"/>
    </location>
</feature>
<dbReference type="GO" id="GO:0005324">
    <property type="term" value="F:long-chain fatty acid transmembrane transporter activity"/>
    <property type="evidence" value="ECO:0007669"/>
    <property type="project" value="TreeGrafter"/>
</dbReference>
<keyword evidence="21" id="KW-0325">Glycoprotein</keyword>
<keyword evidence="22" id="KW-0807">Transducer</keyword>
<organism evidence="41 42">
    <name type="scientific">Labeo rohita</name>
    <name type="common">Indian major carp</name>
    <name type="synonym">Cyprinus rohita</name>
    <dbReference type="NCBI Taxonomy" id="84645"/>
    <lineage>
        <taxon>Eukaryota</taxon>
        <taxon>Metazoa</taxon>
        <taxon>Chordata</taxon>
        <taxon>Craniata</taxon>
        <taxon>Vertebrata</taxon>
        <taxon>Euteleostomi</taxon>
        <taxon>Actinopterygii</taxon>
        <taxon>Neopterygii</taxon>
        <taxon>Teleostei</taxon>
        <taxon>Ostariophysi</taxon>
        <taxon>Cypriniformes</taxon>
        <taxon>Cyprinidae</taxon>
        <taxon>Labeoninae</taxon>
        <taxon>Labeonini</taxon>
        <taxon>Labeo</taxon>
    </lineage>
</organism>
<dbReference type="SUPFAM" id="SSF57196">
    <property type="entry name" value="EGF/Laminin"/>
    <property type="match status" value="3"/>
</dbReference>
<evidence type="ECO:0000256" key="1">
    <source>
        <dbReference type="ARBA" id="ARBA00004651"/>
    </source>
</evidence>
<keyword evidence="10 37" id="KW-0732">Signal</keyword>
<evidence type="ECO:0000256" key="36">
    <source>
        <dbReference type="SAM" id="Phobius"/>
    </source>
</evidence>
<keyword evidence="19" id="KW-1015">Disulfide bond</keyword>
<comment type="catalytic activity">
    <reaction evidence="32">
        <text>a very long-chain fatty acid + ATP + CoA = a very long-chain fatty acyl-CoA + AMP + diphosphate</text>
        <dbReference type="Rhea" id="RHEA:54536"/>
        <dbReference type="ChEBI" id="CHEBI:30616"/>
        <dbReference type="ChEBI" id="CHEBI:33019"/>
        <dbReference type="ChEBI" id="CHEBI:57287"/>
        <dbReference type="ChEBI" id="CHEBI:58950"/>
        <dbReference type="ChEBI" id="CHEBI:138261"/>
        <dbReference type="ChEBI" id="CHEBI:456215"/>
    </reaction>
    <physiologicalReaction direction="left-to-right" evidence="32">
        <dbReference type="Rhea" id="RHEA:54537"/>
    </physiologicalReaction>
</comment>
<dbReference type="Pfam" id="PF07645">
    <property type="entry name" value="EGF_CA"/>
    <property type="match status" value="3"/>
</dbReference>
<feature type="domain" description="G-protein coupled receptors family 2 profile 2" evidence="39">
    <location>
        <begin position="277"/>
        <end position="517"/>
    </location>
</feature>
<dbReference type="Gene3D" id="2.10.25.10">
    <property type="entry name" value="Laminin"/>
    <property type="match status" value="3"/>
</dbReference>
<dbReference type="STRING" id="84645.A0A498N339"/>
<dbReference type="Pfam" id="PF00002">
    <property type="entry name" value="7tm_2"/>
    <property type="match status" value="1"/>
</dbReference>
<keyword evidence="16" id="KW-0445">Lipid transport</keyword>
<comment type="subcellular location">
    <subcellularLocation>
        <location evidence="1">Cell membrane</location>
        <topology evidence="1">Multi-pass membrane protein</topology>
    </subcellularLocation>
</comment>
<comment type="catalytic activity">
    <reaction evidence="28">
        <text>(9Z,12Z)-octadecadienoate(out) = (9Z,12Z)-octadecadienoate(in)</text>
        <dbReference type="Rhea" id="RHEA:45264"/>
        <dbReference type="ChEBI" id="CHEBI:30245"/>
    </reaction>
</comment>
<dbReference type="FunFam" id="1.20.1070.10:FF:000136">
    <property type="entry name" value="Adhesion G protein-coupled receptor E5"/>
    <property type="match status" value="1"/>
</dbReference>
<evidence type="ECO:0000256" key="33">
    <source>
        <dbReference type="ARBA" id="ARBA00041297"/>
    </source>
</evidence>
<feature type="transmembrane region" description="Helical" evidence="36">
    <location>
        <begin position="380"/>
        <end position="400"/>
    </location>
</feature>
<evidence type="ECO:0000313" key="42">
    <source>
        <dbReference type="Proteomes" id="UP000290572"/>
    </source>
</evidence>
<evidence type="ECO:0000256" key="19">
    <source>
        <dbReference type="ARBA" id="ARBA00023157"/>
    </source>
</evidence>
<keyword evidence="13" id="KW-0276">Fatty acid metabolism</keyword>
<dbReference type="EC" id="6.2.1.15" evidence="24"/>
<evidence type="ECO:0000256" key="18">
    <source>
        <dbReference type="ARBA" id="ARBA00023136"/>
    </source>
</evidence>
<keyword evidence="9 36" id="KW-0812">Transmembrane</keyword>
<comment type="catalytic activity">
    <reaction evidence="23">
        <text>(5Z,8Z,11Z,14Z)-eicosatetraenoate + ATP + CoA = (5Z,8Z,11Z,14Z)-eicosatetraenoyl-CoA + AMP + diphosphate</text>
        <dbReference type="Rhea" id="RHEA:19713"/>
        <dbReference type="ChEBI" id="CHEBI:30616"/>
        <dbReference type="ChEBI" id="CHEBI:32395"/>
        <dbReference type="ChEBI" id="CHEBI:33019"/>
        <dbReference type="ChEBI" id="CHEBI:57287"/>
        <dbReference type="ChEBI" id="CHEBI:57368"/>
        <dbReference type="ChEBI" id="CHEBI:456215"/>
        <dbReference type="EC" id="6.2.1.15"/>
    </reaction>
    <physiologicalReaction direction="left-to-right" evidence="23">
        <dbReference type="Rhea" id="RHEA:19714"/>
    </physiologicalReaction>
</comment>
<dbReference type="InterPro" id="IPR017981">
    <property type="entry name" value="GPCR_2-like_7TM"/>
</dbReference>
<dbReference type="InterPro" id="IPR017452">
    <property type="entry name" value="GPCR_Rhodpsn_7TM"/>
</dbReference>
<dbReference type="PRINTS" id="PR01788">
    <property type="entry name" value="PROSTANOIDR"/>
</dbReference>
<keyword evidence="12" id="KW-0547">Nucleotide-binding</keyword>
<dbReference type="GO" id="GO:0001579">
    <property type="term" value="P:medium-chain fatty acid transport"/>
    <property type="evidence" value="ECO:0007669"/>
    <property type="project" value="TreeGrafter"/>
</dbReference>
<evidence type="ECO:0000256" key="27">
    <source>
        <dbReference type="ARBA" id="ARBA00032120"/>
    </source>
</evidence>
<evidence type="ECO:0000256" key="13">
    <source>
        <dbReference type="ARBA" id="ARBA00022832"/>
    </source>
</evidence>
<evidence type="ECO:0000313" key="41">
    <source>
        <dbReference type="EMBL" id="RXN27450.1"/>
    </source>
</evidence>
<evidence type="ECO:0000256" key="16">
    <source>
        <dbReference type="ARBA" id="ARBA00023055"/>
    </source>
</evidence>
<dbReference type="InterPro" id="IPR049883">
    <property type="entry name" value="NOTCH1_EGF-like"/>
</dbReference>
<keyword evidence="17" id="KW-0443">Lipid metabolism</keyword>
<dbReference type="GO" id="GO:0090434">
    <property type="term" value="F:oleoyl-CoA ligase activity"/>
    <property type="evidence" value="ECO:0007669"/>
    <property type="project" value="TreeGrafter"/>
</dbReference>
<dbReference type="EC" id="6.2.1.3" evidence="25"/>
<dbReference type="SMART" id="SM00181">
    <property type="entry name" value="EGF"/>
    <property type="match status" value="4"/>
</dbReference>
<dbReference type="PANTHER" id="PTHR43107:SF7">
    <property type="entry name" value="LONG-CHAIN FATTY ACID TRANSPORT PROTEIN 1"/>
    <property type="match status" value="1"/>
</dbReference>
<dbReference type="InterPro" id="IPR020845">
    <property type="entry name" value="AMP-binding_CS"/>
</dbReference>
<feature type="transmembrane region" description="Helical" evidence="36">
    <location>
        <begin position="706"/>
        <end position="727"/>
    </location>
</feature>
<reference evidence="41 42" key="1">
    <citation type="submission" date="2018-03" db="EMBL/GenBank/DDBJ databases">
        <title>Draft genome sequence of Rohu Carp (Labeo rohita).</title>
        <authorList>
            <person name="Das P."/>
            <person name="Kushwaha B."/>
            <person name="Joshi C.G."/>
            <person name="Kumar D."/>
            <person name="Nagpure N.S."/>
            <person name="Sahoo L."/>
            <person name="Das S.P."/>
            <person name="Bit A."/>
            <person name="Patnaik S."/>
            <person name="Meher P.K."/>
            <person name="Jayasankar P."/>
            <person name="Koringa P.G."/>
            <person name="Patel N.V."/>
            <person name="Hinsu A.T."/>
            <person name="Kumar R."/>
            <person name="Pandey M."/>
            <person name="Agarwal S."/>
            <person name="Srivastava S."/>
            <person name="Singh M."/>
            <person name="Iquebal M.A."/>
            <person name="Jaiswal S."/>
            <person name="Angadi U.B."/>
            <person name="Kumar N."/>
            <person name="Raza M."/>
            <person name="Shah T.M."/>
            <person name="Rai A."/>
            <person name="Jena J.K."/>
        </authorList>
    </citation>
    <scope>NUCLEOTIDE SEQUENCE [LARGE SCALE GENOMIC DNA]</scope>
    <source>
        <strain evidence="41">DASCIFA01</strain>
        <tissue evidence="41">Testis</tissue>
    </source>
</reference>
<feature type="transmembrane region" description="Helical" evidence="36">
    <location>
        <begin position="279"/>
        <end position="302"/>
    </location>
</feature>
<dbReference type="GO" id="GO:0005743">
    <property type="term" value="C:mitochondrial inner membrane"/>
    <property type="evidence" value="ECO:0007669"/>
    <property type="project" value="TreeGrafter"/>
</dbReference>
<feature type="domain" description="EGF-like" evidence="38">
    <location>
        <begin position="137"/>
        <end position="174"/>
    </location>
</feature>
<dbReference type="PROSITE" id="PS00455">
    <property type="entry name" value="AMP_BINDING"/>
    <property type="match status" value="1"/>
</dbReference>
<dbReference type="PROSITE" id="PS50261">
    <property type="entry name" value="G_PROTEIN_RECEP_F2_4"/>
    <property type="match status" value="1"/>
</dbReference>
<keyword evidence="20" id="KW-0675">Receptor</keyword>
<dbReference type="FunFam" id="1.20.1070.10:FF:000163">
    <property type="entry name" value="Thromboxane A2 receptor"/>
    <property type="match status" value="1"/>
</dbReference>
<dbReference type="Pfam" id="PF00501">
    <property type="entry name" value="AMP-binding"/>
    <property type="match status" value="1"/>
</dbReference>
<evidence type="ECO:0000256" key="4">
    <source>
        <dbReference type="ARBA" id="ARBA00022448"/>
    </source>
</evidence>
<dbReference type="InterPro" id="IPR008365">
    <property type="entry name" value="Prostanoid_rcpt"/>
</dbReference>
<evidence type="ECO:0000256" key="12">
    <source>
        <dbReference type="ARBA" id="ARBA00022741"/>
    </source>
</evidence>
<dbReference type="InterPro" id="IPR000832">
    <property type="entry name" value="GPCR_2_secretin-like"/>
</dbReference>
<evidence type="ECO:0000256" key="29">
    <source>
        <dbReference type="ARBA" id="ARBA00035938"/>
    </source>
</evidence>
<gene>
    <name evidence="41" type="ORF">ROHU_020047</name>
</gene>
<dbReference type="FunFam" id="3.30.300.30:FF:000002">
    <property type="entry name" value="Long-chain fatty acid transport protein 1"/>
    <property type="match status" value="1"/>
</dbReference>
<dbReference type="CDD" id="cd00054">
    <property type="entry name" value="EGF_CA"/>
    <property type="match status" value="3"/>
</dbReference>
<evidence type="ECO:0000256" key="31">
    <source>
        <dbReference type="ARBA" id="ARBA00036271"/>
    </source>
</evidence>
<comment type="catalytic activity">
    <reaction evidence="30">
        <text>hexadecanoate(out) = hexadecanoate(in)</text>
        <dbReference type="Rhea" id="RHEA:45256"/>
        <dbReference type="ChEBI" id="CHEBI:7896"/>
    </reaction>
</comment>
<keyword evidence="6 35" id="KW-0245">EGF-like domain</keyword>
<evidence type="ECO:0000256" key="25">
    <source>
        <dbReference type="ARBA" id="ARBA00026121"/>
    </source>
</evidence>
<comment type="caution">
    <text evidence="35">Lacks conserved residue(s) required for the propagation of feature annotation.</text>
</comment>
<evidence type="ECO:0000256" key="28">
    <source>
        <dbReference type="ARBA" id="ARBA00035842"/>
    </source>
</evidence>
<evidence type="ECO:0000256" key="3">
    <source>
        <dbReference type="ARBA" id="ARBA00017628"/>
    </source>
</evidence>
<feature type="transmembrane region" description="Helical" evidence="36">
    <location>
        <begin position="338"/>
        <end position="360"/>
    </location>
</feature>
<feature type="transmembrane region" description="Helical" evidence="36">
    <location>
        <begin position="314"/>
        <end position="332"/>
    </location>
</feature>
<evidence type="ECO:0000256" key="35">
    <source>
        <dbReference type="PROSITE-ProRule" id="PRU00076"/>
    </source>
</evidence>
<keyword evidence="7" id="KW-0597">Phosphoprotein</keyword>
<dbReference type="SUPFAM" id="SSF56801">
    <property type="entry name" value="Acetyl-CoA synthetase-like"/>
    <property type="match status" value="1"/>
</dbReference>
<dbReference type="Proteomes" id="UP000290572">
    <property type="component" value="Unassembled WGS sequence"/>
</dbReference>
<evidence type="ECO:0000259" key="38">
    <source>
        <dbReference type="PROSITE" id="PS50026"/>
    </source>
</evidence>
<comment type="similarity">
    <text evidence="2">Belongs to the ATP-dependent AMP-binding enzyme family.</text>
</comment>
<dbReference type="InterPro" id="IPR001881">
    <property type="entry name" value="EGF-like_Ca-bd_dom"/>
</dbReference>
<keyword evidence="14 36" id="KW-1133">Transmembrane helix</keyword>
<dbReference type="Gene3D" id="3.40.50.12780">
    <property type="entry name" value="N-terminal domain of ligase-like"/>
    <property type="match status" value="1"/>
</dbReference>
<evidence type="ECO:0000256" key="9">
    <source>
        <dbReference type="ARBA" id="ARBA00022692"/>
    </source>
</evidence>
<evidence type="ECO:0000256" key="11">
    <source>
        <dbReference type="ARBA" id="ARBA00022737"/>
    </source>
</evidence>
<dbReference type="GO" id="GO:0007166">
    <property type="term" value="P:cell surface receptor signaling pathway"/>
    <property type="evidence" value="ECO:0007669"/>
    <property type="project" value="InterPro"/>
</dbReference>
<evidence type="ECO:0000256" key="10">
    <source>
        <dbReference type="ARBA" id="ARBA00022729"/>
    </source>
</evidence>
<dbReference type="InterPro" id="IPR018097">
    <property type="entry name" value="EGF_Ca-bd_CS"/>
</dbReference>
<proteinExistence type="inferred from homology"/>
<name>A0A498N339_LABRO</name>
<dbReference type="GO" id="GO:0047676">
    <property type="term" value="F:arachidonate-CoA ligase activity"/>
    <property type="evidence" value="ECO:0007669"/>
    <property type="project" value="UniProtKB-EC"/>
</dbReference>
<protein>
    <recommendedName>
        <fullName evidence="3">Thromboxane A2 receptor</fullName>
        <ecNumber evidence="24">6.2.1.15</ecNumber>
        <ecNumber evidence="25">6.2.1.3</ecNumber>
    </recommendedName>
    <alternativeName>
        <fullName evidence="27">Arachidonate--CoA ligase</fullName>
    </alternativeName>
    <alternativeName>
        <fullName evidence="33">Long-chain-fatty-acid--CoA ligase</fullName>
    </alternativeName>
    <alternativeName>
        <fullName evidence="26">Prostanoid TP receptor</fullName>
    </alternativeName>
</protein>
<feature type="domain" description="EGF-like" evidence="38">
    <location>
        <begin position="86"/>
        <end position="124"/>
    </location>
</feature>
<feature type="transmembrane region" description="Helical" evidence="36">
    <location>
        <begin position="756"/>
        <end position="777"/>
    </location>
</feature>
<evidence type="ECO:0000256" key="37">
    <source>
        <dbReference type="SAM" id="SignalP"/>
    </source>
</evidence>
<evidence type="ECO:0000256" key="26">
    <source>
        <dbReference type="ARBA" id="ARBA00029815"/>
    </source>
</evidence>
<dbReference type="GO" id="GO:0000166">
    <property type="term" value="F:nucleotide binding"/>
    <property type="evidence" value="ECO:0007669"/>
    <property type="project" value="UniProtKB-KW"/>
</dbReference>
<dbReference type="GO" id="GO:0005789">
    <property type="term" value="C:endoplasmic reticulum membrane"/>
    <property type="evidence" value="ECO:0007669"/>
    <property type="project" value="TreeGrafter"/>
</dbReference>
<dbReference type="EMBL" id="QBIY01012028">
    <property type="protein sequence ID" value="RXN27450.1"/>
    <property type="molecule type" value="Genomic_DNA"/>
</dbReference>
<feature type="transmembrane region" description="Helical" evidence="36">
    <location>
        <begin position="661"/>
        <end position="686"/>
    </location>
</feature>
<keyword evidence="8" id="KW-0436">Ligase</keyword>
<dbReference type="GO" id="GO:0044539">
    <property type="term" value="P:long-chain fatty acid import into cell"/>
    <property type="evidence" value="ECO:0007669"/>
    <property type="project" value="TreeGrafter"/>
</dbReference>
<keyword evidence="4" id="KW-0813">Transport</keyword>
<dbReference type="Gene3D" id="1.20.1070.10">
    <property type="entry name" value="Rhodopsin 7-helix transmembrane proteins"/>
    <property type="match status" value="2"/>
</dbReference>
<dbReference type="SUPFAM" id="SSF81321">
    <property type="entry name" value="Family A G protein-coupled receptor-like"/>
    <property type="match status" value="2"/>
</dbReference>
<feature type="signal peptide" evidence="37">
    <location>
        <begin position="1"/>
        <end position="21"/>
    </location>
</feature>
<dbReference type="NCBIfam" id="NF006134">
    <property type="entry name" value="PRK08279.1"/>
    <property type="match status" value="1"/>
</dbReference>
<dbReference type="Pfam" id="PF00001">
    <property type="entry name" value="7tm_1"/>
    <property type="match status" value="1"/>
</dbReference>
<comment type="catalytic activity">
    <reaction evidence="31">
        <text>a fatty acid(in) = a fatty acid(out)</text>
        <dbReference type="Rhea" id="RHEA:38879"/>
        <dbReference type="ChEBI" id="CHEBI:28868"/>
    </reaction>
</comment>
<evidence type="ECO:0000256" key="14">
    <source>
        <dbReference type="ARBA" id="ARBA00022989"/>
    </source>
</evidence>
<evidence type="ECO:0000256" key="30">
    <source>
        <dbReference type="ARBA" id="ARBA00036233"/>
    </source>
</evidence>
<evidence type="ECO:0000256" key="17">
    <source>
        <dbReference type="ARBA" id="ARBA00023098"/>
    </source>
</evidence>
<dbReference type="PROSITE" id="PS00237">
    <property type="entry name" value="G_PROTEIN_RECEP_F1_1"/>
    <property type="match status" value="1"/>
</dbReference>
<evidence type="ECO:0000256" key="8">
    <source>
        <dbReference type="ARBA" id="ARBA00022598"/>
    </source>
</evidence>
<dbReference type="Gene3D" id="3.30.300.30">
    <property type="match status" value="1"/>
</dbReference>
<feature type="transmembrane region" description="Helical" evidence="36">
    <location>
        <begin position="815"/>
        <end position="838"/>
    </location>
</feature>
<dbReference type="InterPro" id="IPR000276">
    <property type="entry name" value="GPCR_Rhodpsn"/>
</dbReference>
<evidence type="ECO:0000256" key="2">
    <source>
        <dbReference type="ARBA" id="ARBA00006432"/>
    </source>
</evidence>
<dbReference type="PROSITE" id="PS00010">
    <property type="entry name" value="ASX_HYDROXYL"/>
    <property type="match status" value="3"/>
</dbReference>
<evidence type="ECO:0000256" key="7">
    <source>
        <dbReference type="ARBA" id="ARBA00022553"/>
    </source>
</evidence>
<comment type="caution">
    <text evidence="41">The sequence shown here is derived from an EMBL/GenBank/DDBJ whole genome shotgun (WGS) entry which is preliminary data.</text>
</comment>